<dbReference type="PANTHER" id="PTHR14017">
    <property type="entry name" value="LYSINE-SPECIFIC DEMETHYLASE"/>
    <property type="match status" value="1"/>
</dbReference>
<evidence type="ECO:0000256" key="1">
    <source>
        <dbReference type="ARBA" id="ARBA00004123"/>
    </source>
</evidence>
<comment type="subcellular location">
    <subcellularLocation>
        <location evidence="1">Nucleus</location>
    </subcellularLocation>
</comment>
<dbReference type="SMART" id="SM00558">
    <property type="entry name" value="JmjC"/>
    <property type="match status" value="1"/>
</dbReference>
<dbReference type="PROSITE" id="PS51184">
    <property type="entry name" value="JMJC"/>
    <property type="match status" value="1"/>
</dbReference>
<keyword evidence="2" id="KW-0539">Nucleus</keyword>
<feature type="region of interest" description="Disordered" evidence="4">
    <location>
        <begin position="440"/>
        <end position="509"/>
    </location>
</feature>
<dbReference type="GO" id="GO:0071558">
    <property type="term" value="F:histone H3K27me2/H3K27me3 demethylase activity"/>
    <property type="evidence" value="ECO:0007669"/>
    <property type="project" value="TreeGrafter"/>
</dbReference>
<dbReference type="Gene3D" id="2.60.120.650">
    <property type="entry name" value="Cupin"/>
    <property type="match status" value="1"/>
</dbReference>
<gene>
    <name evidence="6" type="ORF">GCK72_025467</name>
</gene>
<dbReference type="InterPro" id="IPR003347">
    <property type="entry name" value="JmjC_dom"/>
</dbReference>
<feature type="region of interest" description="Disordered" evidence="4">
    <location>
        <begin position="271"/>
        <end position="369"/>
    </location>
</feature>
<feature type="compositionally biased region" description="Polar residues" evidence="4">
    <location>
        <begin position="104"/>
        <end position="116"/>
    </location>
</feature>
<dbReference type="GeneID" id="9819385"/>
<dbReference type="Pfam" id="PF02373">
    <property type="entry name" value="JmjC"/>
    <property type="match status" value="1"/>
</dbReference>
<feature type="compositionally biased region" description="Acidic residues" evidence="4">
    <location>
        <begin position="476"/>
        <end position="493"/>
    </location>
</feature>
<feature type="compositionally biased region" description="Basic residues" evidence="4">
    <location>
        <begin position="499"/>
        <end position="509"/>
    </location>
</feature>
<dbReference type="SUPFAM" id="SSF51197">
    <property type="entry name" value="Clavaminate synthase-like"/>
    <property type="match status" value="1"/>
</dbReference>
<feature type="compositionally biased region" description="Polar residues" evidence="4">
    <location>
        <begin position="271"/>
        <end position="284"/>
    </location>
</feature>
<organism evidence="6 7">
    <name type="scientific">Caenorhabditis remanei</name>
    <name type="common">Caenorhabditis vulgaris</name>
    <dbReference type="NCBI Taxonomy" id="31234"/>
    <lineage>
        <taxon>Eukaryota</taxon>
        <taxon>Metazoa</taxon>
        <taxon>Ecdysozoa</taxon>
        <taxon>Nematoda</taxon>
        <taxon>Chromadorea</taxon>
        <taxon>Rhabditida</taxon>
        <taxon>Rhabditina</taxon>
        <taxon>Rhabditomorpha</taxon>
        <taxon>Rhabditoidea</taxon>
        <taxon>Rhabditidae</taxon>
        <taxon>Peloderinae</taxon>
        <taxon>Caenorhabditis</taxon>
    </lineage>
</organism>
<dbReference type="InterPro" id="IPR051630">
    <property type="entry name" value="Corepressor-Demethylase"/>
</dbReference>
<evidence type="ECO:0000313" key="7">
    <source>
        <dbReference type="Proteomes" id="UP000483820"/>
    </source>
</evidence>
<dbReference type="PANTHER" id="PTHR14017:SF14">
    <property type="entry name" value="JMJC DOMAIN-CONTAINING PROTEIN"/>
    <property type="match status" value="1"/>
</dbReference>
<proteinExistence type="inferred from homology"/>
<dbReference type="KEGG" id="crq:GCK72_025467"/>
<evidence type="ECO:0000256" key="2">
    <source>
        <dbReference type="ARBA" id="ARBA00023242"/>
    </source>
</evidence>
<dbReference type="AlphaFoldDB" id="A0A6A5G213"/>
<dbReference type="CTD" id="9819385"/>
<comment type="similarity">
    <text evidence="3">Belongs to the UTX family.</text>
</comment>
<comment type="caution">
    <text evidence="6">The sequence shown here is derived from an EMBL/GenBank/DDBJ whole genome shotgun (WGS) entry which is preliminary data.</text>
</comment>
<reference evidence="6 7" key="1">
    <citation type="submission" date="2019-12" db="EMBL/GenBank/DDBJ databases">
        <title>Chromosome-level assembly of the Caenorhabditis remanei genome.</title>
        <authorList>
            <person name="Teterina A.A."/>
            <person name="Willis J.H."/>
            <person name="Phillips P.C."/>
        </authorList>
    </citation>
    <scope>NUCLEOTIDE SEQUENCE [LARGE SCALE GENOMIC DNA]</scope>
    <source>
        <strain evidence="6 7">PX506</strain>
        <tissue evidence="6">Whole organism</tissue>
    </source>
</reference>
<dbReference type="GO" id="GO:0000978">
    <property type="term" value="F:RNA polymerase II cis-regulatory region sequence-specific DNA binding"/>
    <property type="evidence" value="ECO:0007669"/>
    <property type="project" value="TreeGrafter"/>
</dbReference>
<feature type="compositionally biased region" description="Polar residues" evidence="4">
    <location>
        <begin position="317"/>
        <end position="326"/>
    </location>
</feature>
<feature type="region of interest" description="Disordered" evidence="4">
    <location>
        <begin position="212"/>
        <end position="241"/>
    </location>
</feature>
<feature type="region of interest" description="Disordered" evidence="4">
    <location>
        <begin position="95"/>
        <end position="128"/>
    </location>
</feature>
<dbReference type="GO" id="GO:0044666">
    <property type="term" value="C:MLL3/4 complex"/>
    <property type="evidence" value="ECO:0007669"/>
    <property type="project" value="TreeGrafter"/>
</dbReference>
<dbReference type="GO" id="GO:0010468">
    <property type="term" value="P:regulation of gene expression"/>
    <property type="evidence" value="ECO:0007669"/>
    <property type="project" value="TreeGrafter"/>
</dbReference>
<evidence type="ECO:0000256" key="3">
    <source>
        <dbReference type="ARBA" id="ARBA00034483"/>
    </source>
</evidence>
<name>A0A6A5G213_CAERE</name>
<evidence type="ECO:0000256" key="4">
    <source>
        <dbReference type="SAM" id="MobiDB-lite"/>
    </source>
</evidence>
<dbReference type="Proteomes" id="UP000483820">
    <property type="component" value="Chromosome X"/>
</dbReference>
<dbReference type="RefSeq" id="XP_053579918.1">
    <property type="nucleotide sequence ID" value="XM_053736352.1"/>
</dbReference>
<feature type="domain" description="JmjC" evidence="5">
    <location>
        <begin position="752"/>
        <end position="913"/>
    </location>
</feature>
<sequence length="1044" mass="118768">MSSSNVIPSHQISSTGGSESMFEFLQTLANRGQEPPVLRDEWKLNPDQQEYQIEGNDGELDDVPAGKVALRNAQQEDPIEAMEFNQDALDIPLDEPISQKAEVSAQQSGSEGNINQADVPLQSRRRTNSYPEDTMSEFLQNLANRGQEPPVLPDEWKLNPDQQEYQIEGNDGELDDVPAGEVALRNAQQEGPIEAMEFNQEALDVPLDEPISQEVDVPAQEASSQVKNSQRKISRQIRKERNNDPSEIAAFELNRELNCLRPLKVKKVPGQQQNDLAQVSSPQAQDPIVGSLDPVPSVEEEEVQEQDPLPAAEVRDQNPQNDTYLTGSGPLGYISVAPTARLDPRGHTKKRSQRSSSGRMGQPDAKRGKVLETRHALLWYHAKCLKDAVERKERVTVKQKNIISALYEEYEESGCSNLIGKADQDYQEMKKILMRLTQARTKRRQEDVEVPNVEEEGREKQPNDGEQPGEESFRELEEEEDKEESGEKEDTEELPSRKPSQKRRNKKRNNYYARFPPITLFTTPLIDQDLVNASGEQVVELASEWKKTRKNKVYESDVKVVQDIYNEFNTQFAESKGFDVKYGEEEGYAADMTFFEIKSEQELMALKNEILESSTCLIRGIPEALKMDLDKFSCEALEKIAGDQKVEVLLQTPQSSKENVEMKYGKSLGWKTSSSQIIPKITYSEFLESYKEQKKIDDKAVDAIINNPDNKDQLIHNYIAEKLESQYKYDGKKVTFPVAPFATNIDLNNADKCAEQIAEINKLVEFLRPKEGMMKLVKDKILGVNEVQCYVKSPGSRTPAHQENQLVASVNLNMGPGECVWICVSMAYAAKLEKLMNKKRISPYHTKYWPTEQDLVDAGIPYQKLVQKAGDLIYVGVGTYHWVQANGYCVNAAWNVAEMSPVQLAAVAYSHDNNVELQYGTLLPIYEVLLEIVQQEKHPELKSLAKRLLIRPLARAVFEWEYCEDVLKKSPSPISESEFTVKEVYRCWGKKCRRYQLQNIFCVQTEEKVGLVEKCLECVYRKNPFDVYYRKTIKELEEIVDNCQ</sequence>
<dbReference type="EMBL" id="WUAV01000006">
    <property type="protein sequence ID" value="KAF1749000.1"/>
    <property type="molecule type" value="Genomic_DNA"/>
</dbReference>
<evidence type="ECO:0000313" key="6">
    <source>
        <dbReference type="EMBL" id="KAF1749000.1"/>
    </source>
</evidence>
<evidence type="ECO:0000259" key="5">
    <source>
        <dbReference type="PROSITE" id="PS51184"/>
    </source>
</evidence>
<protein>
    <recommendedName>
        <fullName evidence="5">JmjC domain-containing protein</fullName>
    </recommendedName>
</protein>
<dbReference type="GO" id="GO:0031490">
    <property type="term" value="F:chromatin DNA binding"/>
    <property type="evidence" value="ECO:0007669"/>
    <property type="project" value="TreeGrafter"/>
</dbReference>
<accession>A0A6A5G213</accession>